<feature type="domain" description="Glycosyltransferase subfamily 4-like N-terminal" evidence="3">
    <location>
        <begin position="10"/>
        <end position="195"/>
    </location>
</feature>
<dbReference type="SUPFAM" id="SSF53756">
    <property type="entry name" value="UDP-Glycosyltransferase/glycogen phosphorylase"/>
    <property type="match status" value="1"/>
</dbReference>
<dbReference type="Pfam" id="PF13692">
    <property type="entry name" value="Glyco_trans_1_4"/>
    <property type="match status" value="1"/>
</dbReference>
<gene>
    <name evidence="4" type="ORF">BSZ37_15860</name>
</gene>
<dbReference type="Gene3D" id="3.40.50.2000">
    <property type="entry name" value="Glycogen Phosphorylase B"/>
    <property type="match status" value="2"/>
</dbReference>
<evidence type="ECO:0000259" key="3">
    <source>
        <dbReference type="Pfam" id="PF13579"/>
    </source>
</evidence>
<dbReference type="RefSeq" id="WP_179299684.1">
    <property type="nucleotide sequence ID" value="NZ_MQWD01000001.1"/>
</dbReference>
<proteinExistence type="predicted"/>
<dbReference type="Proteomes" id="UP000216339">
    <property type="component" value="Unassembled WGS sequence"/>
</dbReference>
<evidence type="ECO:0000313" key="4">
    <source>
        <dbReference type="EMBL" id="PAP77813.1"/>
    </source>
</evidence>
<comment type="caution">
    <text evidence="4">The sequence shown here is derived from an EMBL/GenBank/DDBJ whole genome shotgun (WGS) entry which is preliminary data.</text>
</comment>
<reference evidence="4 5" key="1">
    <citation type="submission" date="2016-11" db="EMBL/GenBank/DDBJ databases">
        <title>Study of marine rhodopsin-containing bacteria.</title>
        <authorList>
            <person name="Yoshizawa S."/>
            <person name="Kumagai Y."/>
            <person name="Kogure K."/>
        </authorList>
    </citation>
    <scope>NUCLEOTIDE SEQUENCE [LARGE SCALE GENOMIC DNA]</scope>
    <source>
        <strain evidence="4 5">SAORIC-28</strain>
    </source>
</reference>
<dbReference type="CDD" id="cd03794">
    <property type="entry name" value="GT4_WbuB-like"/>
    <property type="match status" value="1"/>
</dbReference>
<protein>
    <recommendedName>
        <fullName evidence="3">Glycosyltransferase subfamily 4-like N-terminal domain-containing protein</fullName>
    </recommendedName>
</protein>
<keyword evidence="2" id="KW-0808">Transferase</keyword>
<sequence length="405" mass="43264">MRIYLHDYGGHAFLVGLARHLARRGHAVRYSFSATNEAPQGDLAPRGDDPETFSLDPVVTDPVDKRARSLAGLVKRRQAEARFGRAAAAHVRAWDADVVVAANCGLDTLAALQGAARAEGVAFVNWLQDVWSVGTRAVLHKRFGVVGDLAGRWMERREGRLLREADAVVGITDGFRPLLDLWRVPAERVTILENWAPLADLPQRPRDNAWAEAHGLVGHSVVLYSGTLGMKHDPAGLARLGERLAEADPEARLVVVSSGEGADWLAARTAERGLTNLVVLPFQPFEAFPDVLGAADVFVAVLEPEASAVSVPSKVLAYLCAGRPAVLSVPPDNLAAQIVMREEAGVVVPPGDADALADAVLALLDEDTRSGRMGAAGRAYAERAFDLDAIADRFEAVLTGALAGR</sequence>
<dbReference type="AlphaFoldDB" id="A0A271J2Y8"/>
<keyword evidence="5" id="KW-1185">Reference proteome</keyword>
<dbReference type="EMBL" id="MQWD01000001">
    <property type="protein sequence ID" value="PAP77813.1"/>
    <property type="molecule type" value="Genomic_DNA"/>
</dbReference>
<keyword evidence="1" id="KW-0328">Glycosyltransferase</keyword>
<dbReference type="GO" id="GO:0016757">
    <property type="term" value="F:glycosyltransferase activity"/>
    <property type="evidence" value="ECO:0007669"/>
    <property type="project" value="UniProtKB-KW"/>
</dbReference>
<dbReference type="PANTHER" id="PTHR12526:SF510">
    <property type="entry name" value="D-INOSITOL 3-PHOSPHATE GLYCOSYLTRANSFERASE"/>
    <property type="match status" value="1"/>
</dbReference>
<dbReference type="InterPro" id="IPR028098">
    <property type="entry name" value="Glyco_trans_4-like_N"/>
</dbReference>
<organism evidence="4 5">
    <name type="scientific">Rubrivirga marina</name>
    <dbReference type="NCBI Taxonomy" id="1196024"/>
    <lineage>
        <taxon>Bacteria</taxon>
        <taxon>Pseudomonadati</taxon>
        <taxon>Rhodothermota</taxon>
        <taxon>Rhodothermia</taxon>
        <taxon>Rhodothermales</taxon>
        <taxon>Rubricoccaceae</taxon>
        <taxon>Rubrivirga</taxon>
    </lineage>
</organism>
<evidence type="ECO:0000256" key="2">
    <source>
        <dbReference type="ARBA" id="ARBA00022679"/>
    </source>
</evidence>
<evidence type="ECO:0000313" key="5">
    <source>
        <dbReference type="Proteomes" id="UP000216339"/>
    </source>
</evidence>
<name>A0A271J2Y8_9BACT</name>
<accession>A0A271J2Y8</accession>
<dbReference type="PANTHER" id="PTHR12526">
    <property type="entry name" value="GLYCOSYLTRANSFERASE"/>
    <property type="match status" value="1"/>
</dbReference>
<evidence type="ECO:0000256" key="1">
    <source>
        <dbReference type="ARBA" id="ARBA00022676"/>
    </source>
</evidence>
<dbReference type="Pfam" id="PF13579">
    <property type="entry name" value="Glyco_trans_4_4"/>
    <property type="match status" value="1"/>
</dbReference>